<dbReference type="STRING" id="29529.SAMN04488122_1467"/>
<keyword evidence="2" id="KW-1185">Reference proteome</keyword>
<dbReference type="Gene3D" id="2.60.40.2340">
    <property type="match status" value="1"/>
</dbReference>
<evidence type="ECO:0000313" key="1">
    <source>
        <dbReference type="EMBL" id="SEW26324.1"/>
    </source>
</evidence>
<protein>
    <recommendedName>
        <fullName evidence="3">DUF5018 domain-containing protein</fullName>
    </recommendedName>
</protein>
<name>A0A1I0QGS6_9BACT</name>
<sequence length="303" mass="33555">MNTLNKYFFAGCLLLLSACTKENAKLPYSEITSFNIPYGNGQSLSAAIDGQDIIVYWPFEQQMPTEITPQITVSDQAAVKPASGAKVALSSATSYTVTAQDGSTVIYKIRIVSVQPTPVVTALQNDWYSFIGPGYKDKLDALYVIRDSSRTHLSVISGAGKKVPLIIDSITRERIYYTMPAVLDTGKYRMFLETGSFSFTGKTDLYYREHEPELEDYGNLTLKRGQTFTLKGKYLNKVTAALIMPDFVNQFDLEVISNTATSVTLRLPASVPAGTYAGGIAIEDLYYRYSNYYSIESPIIVTE</sequence>
<reference evidence="2" key="1">
    <citation type="submission" date="2016-10" db="EMBL/GenBank/DDBJ databases">
        <authorList>
            <person name="Varghese N."/>
            <person name="Submissions S."/>
        </authorList>
    </citation>
    <scope>NUCLEOTIDE SEQUENCE [LARGE SCALE GENOMIC DNA]</scope>
    <source>
        <strain evidence="2">DSM 3695</strain>
    </source>
</reference>
<dbReference type="EMBL" id="FOJG01000001">
    <property type="protein sequence ID" value="SEW26324.1"/>
    <property type="molecule type" value="Genomic_DNA"/>
</dbReference>
<organism evidence="1 2">
    <name type="scientific">Chitinophaga arvensicola</name>
    <dbReference type="NCBI Taxonomy" id="29529"/>
    <lineage>
        <taxon>Bacteria</taxon>
        <taxon>Pseudomonadati</taxon>
        <taxon>Bacteroidota</taxon>
        <taxon>Chitinophagia</taxon>
        <taxon>Chitinophagales</taxon>
        <taxon>Chitinophagaceae</taxon>
        <taxon>Chitinophaga</taxon>
    </lineage>
</organism>
<accession>A0A1I0QGS6</accession>
<proteinExistence type="predicted"/>
<evidence type="ECO:0008006" key="3">
    <source>
        <dbReference type="Google" id="ProtNLM"/>
    </source>
</evidence>
<evidence type="ECO:0000313" key="2">
    <source>
        <dbReference type="Proteomes" id="UP000199310"/>
    </source>
</evidence>
<dbReference type="PROSITE" id="PS51257">
    <property type="entry name" value="PROKAR_LIPOPROTEIN"/>
    <property type="match status" value="1"/>
</dbReference>
<dbReference type="RefSeq" id="WP_089892499.1">
    <property type="nucleotide sequence ID" value="NZ_FOJG01000001.1"/>
</dbReference>
<dbReference type="Proteomes" id="UP000199310">
    <property type="component" value="Unassembled WGS sequence"/>
</dbReference>
<dbReference type="OrthoDB" id="677497at2"/>
<gene>
    <name evidence="1" type="ORF">SAMN04488122_1467</name>
</gene>
<dbReference type="AlphaFoldDB" id="A0A1I0QGS6"/>